<name>A0ABT8L2R5_9BACT</name>
<dbReference type="Gene3D" id="3.40.720.10">
    <property type="entry name" value="Alkaline Phosphatase, subunit A"/>
    <property type="match status" value="1"/>
</dbReference>
<accession>A0ABT8L2R5</accession>
<organism evidence="8 9">
    <name type="scientific">Agaribacillus aureus</name>
    <dbReference type="NCBI Taxonomy" id="3051825"/>
    <lineage>
        <taxon>Bacteria</taxon>
        <taxon>Pseudomonadati</taxon>
        <taxon>Bacteroidota</taxon>
        <taxon>Cytophagia</taxon>
        <taxon>Cytophagales</taxon>
        <taxon>Splendidivirgaceae</taxon>
        <taxon>Agaribacillus</taxon>
    </lineage>
</organism>
<dbReference type="RefSeq" id="WP_346757354.1">
    <property type="nucleotide sequence ID" value="NZ_JAUJEB010000001.1"/>
</dbReference>
<sequence>MTKKELKFWAAIMALNIIVFLPWYLFSYTESDFLPLEGLMEGGIYDRFKYLFNRDNYDLFRLSFDLVLICILIYLFRFSHRLSHVVKFALTYYLIIVIYQIYSAFFNLIYQAPEIIYNDFPLLKNGVKIVIENFSWLNVLSLGGFLALVFIVTKLFTYLARSLVNIRMGYFSKAIIALILLFIFTGLIRYRIKTKPSLAVQFVAASIWNNVKRSLELKETVEKIDYDDFYELNDQYDFRFDKNRPNIIIVFIESYGRVLLDHKDLYLSYQKTMLEKQSKLALKDFFGMSALSTAPVTGGGSWLSYTTFSVGYRLHLQSLFFNFLKNKEFLKYRHLYKWLKHQGYKNYRLNSQYDENKFSIPWNQYTSFYAVDEWVRFKNLDYQGILYGFGPSPPDQYALNYTLELIRNKEQDPFSLFFITKNSHTPFLLPHTTMKDWSAWNELRGENQPYRFFQKPTLDNYEKAINYQLDYIFQIINNSSQNDLFIVIGDHQPPALATEGFETPVHIISKDSAFIKGFENYGLTSGLLPDKTKTPLKHEGLYSMLLRELKRNYSSDSVSLPDYLPNGIIFGGDQDTK</sequence>
<keyword evidence="5 6" id="KW-0472">Membrane</keyword>
<evidence type="ECO:0000259" key="7">
    <source>
        <dbReference type="Pfam" id="PF00884"/>
    </source>
</evidence>
<dbReference type="PANTHER" id="PTHR47371:SF3">
    <property type="entry name" value="PHOSPHOGLYCEROL TRANSFERASE I"/>
    <property type="match status" value="1"/>
</dbReference>
<evidence type="ECO:0000256" key="3">
    <source>
        <dbReference type="ARBA" id="ARBA00022692"/>
    </source>
</evidence>
<protein>
    <recommendedName>
        <fullName evidence="7">Sulfatase N-terminal domain-containing protein</fullName>
    </recommendedName>
</protein>
<feature type="transmembrane region" description="Helical" evidence="6">
    <location>
        <begin position="90"/>
        <end position="113"/>
    </location>
</feature>
<evidence type="ECO:0000256" key="5">
    <source>
        <dbReference type="ARBA" id="ARBA00023136"/>
    </source>
</evidence>
<keyword evidence="9" id="KW-1185">Reference proteome</keyword>
<evidence type="ECO:0000313" key="9">
    <source>
        <dbReference type="Proteomes" id="UP001172083"/>
    </source>
</evidence>
<dbReference type="InterPro" id="IPR017850">
    <property type="entry name" value="Alkaline_phosphatase_core_sf"/>
</dbReference>
<feature type="transmembrane region" description="Helical" evidence="6">
    <location>
        <begin position="7"/>
        <end position="26"/>
    </location>
</feature>
<gene>
    <name evidence="8" type="ORF">QQ020_08200</name>
</gene>
<evidence type="ECO:0000256" key="4">
    <source>
        <dbReference type="ARBA" id="ARBA00022989"/>
    </source>
</evidence>
<reference evidence="8" key="1">
    <citation type="submission" date="2023-06" db="EMBL/GenBank/DDBJ databases">
        <title>Genomic of Agaribacillus aureum.</title>
        <authorList>
            <person name="Wang G."/>
        </authorList>
    </citation>
    <scope>NUCLEOTIDE SEQUENCE</scope>
    <source>
        <strain evidence="8">BMA12</strain>
    </source>
</reference>
<dbReference type="EMBL" id="JAUJEB010000001">
    <property type="protein sequence ID" value="MDN5212029.1"/>
    <property type="molecule type" value="Genomic_DNA"/>
</dbReference>
<keyword evidence="2" id="KW-1003">Cell membrane</keyword>
<dbReference type="InterPro" id="IPR050448">
    <property type="entry name" value="OpgB/LTA_synthase_biosynth"/>
</dbReference>
<feature type="domain" description="Sulfatase N-terminal" evidence="7">
    <location>
        <begin position="245"/>
        <end position="495"/>
    </location>
</feature>
<feature type="transmembrane region" description="Helical" evidence="6">
    <location>
        <begin position="168"/>
        <end position="188"/>
    </location>
</feature>
<keyword evidence="4 6" id="KW-1133">Transmembrane helix</keyword>
<evidence type="ECO:0000256" key="6">
    <source>
        <dbReference type="SAM" id="Phobius"/>
    </source>
</evidence>
<dbReference type="InterPro" id="IPR000917">
    <property type="entry name" value="Sulfatase_N"/>
</dbReference>
<proteinExistence type="predicted"/>
<comment type="caution">
    <text evidence="8">The sequence shown here is derived from an EMBL/GenBank/DDBJ whole genome shotgun (WGS) entry which is preliminary data.</text>
</comment>
<feature type="transmembrane region" description="Helical" evidence="6">
    <location>
        <begin position="59"/>
        <end position="78"/>
    </location>
</feature>
<dbReference type="SUPFAM" id="SSF53649">
    <property type="entry name" value="Alkaline phosphatase-like"/>
    <property type="match status" value="1"/>
</dbReference>
<evidence type="ECO:0000313" key="8">
    <source>
        <dbReference type="EMBL" id="MDN5212029.1"/>
    </source>
</evidence>
<dbReference type="PANTHER" id="PTHR47371">
    <property type="entry name" value="LIPOTEICHOIC ACID SYNTHASE"/>
    <property type="match status" value="1"/>
</dbReference>
<dbReference type="Proteomes" id="UP001172083">
    <property type="component" value="Unassembled WGS sequence"/>
</dbReference>
<comment type="subcellular location">
    <subcellularLocation>
        <location evidence="1">Cell membrane</location>
        <topology evidence="1">Multi-pass membrane protein</topology>
    </subcellularLocation>
</comment>
<feature type="transmembrane region" description="Helical" evidence="6">
    <location>
        <begin position="133"/>
        <end position="156"/>
    </location>
</feature>
<dbReference type="Pfam" id="PF00884">
    <property type="entry name" value="Sulfatase"/>
    <property type="match status" value="1"/>
</dbReference>
<keyword evidence="3 6" id="KW-0812">Transmembrane</keyword>
<evidence type="ECO:0000256" key="2">
    <source>
        <dbReference type="ARBA" id="ARBA00022475"/>
    </source>
</evidence>
<evidence type="ECO:0000256" key="1">
    <source>
        <dbReference type="ARBA" id="ARBA00004651"/>
    </source>
</evidence>